<organism evidence="2 3">
    <name type="scientific">Chlorella vulgaris</name>
    <name type="common">Green alga</name>
    <dbReference type="NCBI Taxonomy" id="3077"/>
    <lineage>
        <taxon>Eukaryota</taxon>
        <taxon>Viridiplantae</taxon>
        <taxon>Chlorophyta</taxon>
        <taxon>core chlorophytes</taxon>
        <taxon>Trebouxiophyceae</taxon>
        <taxon>Chlorellales</taxon>
        <taxon>Chlorellaceae</taxon>
        <taxon>Chlorella clade</taxon>
        <taxon>Chlorella</taxon>
    </lineage>
</organism>
<feature type="compositionally biased region" description="Low complexity" evidence="1">
    <location>
        <begin position="232"/>
        <end position="254"/>
    </location>
</feature>
<evidence type="ECO:0000313" key="2">
    <source>
        <dbReference type="EMBL" id="KAI3436210.1"/>
    </source>
</evidence>
<sequence>MAPQNGGQPATSEDNLTITTFSQSSRDMHVRVEKPEAGYLCSLSMCARVPLPPDELYDLLISPTDCMRIFKTLKQVNHRRVLSEDSQGNRTVEVDQTGTWRFLMFRGSFTVRMVVEQRRADRTISFRLARPGFMRDFSGTWCVRPFDNASLDALVNKHTPSPLHRLQSSLRAVEQSLGLGATQAESLVVLQQSIAPALAPPPALAKMLQRIAAKQITRIMSDLTEEVDRINSSRSGSSSASSSTAAALPPSAGGDASAATQQHTLSRREKREQQRQAAAAAAEQALEDKKRLAAHVTELR</sequence>
<reference evidence="2" key="1">
    <citation type="journal article" date="2019" name="Plant J.">
        <title>Chlorella vulgaris genome assembly and annotation reveals the molecular basis for metabolic acclimation to high light conditions.</title>
        <authorList>
            <person name="Cecchin M."/>
            <person name="Marcolungo L."/>
            <person name="Rossato M."/>
            <person name="Girolomoni L."/>
            <person name="Cosentino E."/>
            <person name="Cuine S."/>
            <person name="Li-Beisson Y."/>
            <person name="Delledonne M."/>
            <person name="Ballottari M."/>
        </authorList>
    </citation>
    <scope>NUCLEOTIDE SEQUENCE</scope>
    <source>
        <strain evidence="2">211/11P</strain>
    </source>
</reference>
<accession>A0A9D4TVX9</accession>
<evidence type="ECO:0000313" key="3">
    <source>
        <dbReference type="Proteomes" id="UP001055712"/>
    </source>
</evidence>
<reference evidence="2" key="2">
    <citation type="submission" date="2020-11" db="EMBL/GenBank/DDBJ databases">
        <authorList>
            <person name="Cecchin M."/>
            <person name="Marcolungo L."/>
            <person name="Rossato M."/>
            <person name="Girolomoni L."/>
            <person name="Cosentino E."/>
            <person name="Cuine S."/>
            <person name="Li-Beisson Y."/>
            <person name="Delledonne M."/>
            <person name="Ballottari M."/>
        </authorList>
    </citation>
    <scope>NUCLEOTIDE SEQUENCE</scope>
    <source>
        <strain evidence="2">211/11P</strain>
        <tissue evidence="2">Whole cell</tissue>
    </source>
</reference>
<evidence type="ECO:0008006" key="4">
    <source>
        <dbReference type="Google" id="ProtNLM"/>
    </source>
</evidence>
<comment type="caution">
    <text evidence="2">The sequence shown here is derived from an EMBL/GenBank/DDBJ whole genome shotgun (WGS) entry which is preliminary data.</text>
</comment>
<dbReference type="PANTHER" id="PTHR31385">
    <property type="entry name" value="PUTATIVE (DUF220)-RELATED"/>
    <property type="match status" value="1"/>
</dbReference>
<name>A0A9D4TVX9_CHLVU</name>
<dbReference type="Gene3D" id="3.30.530.20">
    <property type="match status" value="1"/>
</dbReference>
<proteinExistence type="predicted"/>
<gene>
    <name evidence="2" type="ORF">D9Q98_002264</name>
</gene>
<keyword evidence="3" id="KW-1185">Reference proteome</keyword>
<dbReference type="PANTHER" id="PTHR31385:SF1">
    <property type="entry name" value="PUTATIVE (DUF220)-RELATED"/>
    <property type="match status" value="1"/>
</dbReference>
<dbReference type="AlphaFoldDB" id="A0A9D4TVX9"/>
<dbReference type="InterPro" id="IPR023393">
    <property type="entry name" value="START-like_dom_sf"/>
</dbReference>
<dbReference type="EMBL" id="SIDB01000002">
    <property type="protein sequence ID" value="KAI3436210.1"/>
    <property type="molecule type" value="Genomic_DNA"/>
</dbReference>
<dbReference type="OrthoDB" id="530906at2759"/>
<evidence type="ECO:0000256" key="1">
    <source>
        <dbReference type="SAM" id="MobiDB-lite"/>
    </source>
</evidence>
<dbReference type="SUPFAM" id="SSF55961">
    <property type="entry name" value="Bet v1-like"/>
    <property type="match status" value="1"/>
</dbReference>
<protein>
    <recommendedName>
        <fullName evidence="4">Coenzyme Q-binding protein COQ10 START domain-containing protein</fullName>
    </recommendedName>
</protein>
<dbReference type="Proteomes" id="UP001055712">
    <property type="component" value="Unassembled WGS sequence"/>
</dbReference>
<feature type="region of interest" description="Disordered" evidence="1">
    <location>
        <begin position="228"/>
        <end position="286"/>
    </location>
</feature>
<feature type="compositionally biased region" description="Low complexity" evidence="1">
    <location>
        <begin position="275"/>
        <end position="284"/>
    </location>
</feature>